<organism evidence="2 3">
    <name type="scientific">Quillaja saponaria</name>
    <name type="common">Soap bark tree</name>
    <dbReference type="NCBI Taxonomy" id="32244"/>
    <lineage>
        <taxon>Eukaryota</taxon>
        <taxon>Viridiplantae</taxon>
        <taxon>Streptophyta</taxon>
        <taxon>Embryophyta</taxon>
        <taxon>Tracheophyta</taxon>
        <taxon>Spermatophyta</taxon>
        <taxon>Magnoliopsida</taxon>
        <taxon>eudicotyledons</taxon>
        <taxon>Gunneridae</taxon>
        <taxon>Pentapetalae</taxon>
        <taxon>rosids</taxon>
        <taxon>fabids</taxon>
        <taxon>Fabales</taxon>
        <taxon>Quillajaceae</taxon>
        <taxon>Quillaja</taxon>
    </lineage>
</organism>
<dbReference type="AlphaFoldDB" id="A0AAD7L209"/>
<accession>A0AAD7L209</accession>
<dbReference type="Gene3D" id="3.60.40.10">
    <property type="entry name" value="PPM-type phosphatase domain"/>
    <property type="match status" value="1"/>
</dbReference>
<dbReference type="CDD" id="cd00143">
    <property type="entry name" value="PP2Cc"/>
    <property type="match status" value="1"/>
</dbReference>
<dbReference type="InterPro" id="IPR001932">
    <property type="entry name" value="PPM-type_phosphatase-like_dom"/>
</dbReference>
<dbReference type="EMBL" id="JARAOO010000011">
    <property type="protein sequence ID" value="KAJ7950058.1"/>
    <property type="molecule type" value="Genomic_DNA"/>
</dbReference>
<sequence>MGTCCSYEVSCGRYGGSVAIDMYENESKDSDGNDVTYRDGGARARLRGFSRYVSMYTQQGKKGFNQDAMTVWEDFAGEKGMIFCGVFDGHGPHGHKVARHVRDLLPSRLSAAIRMSQLKGCKYIDGHDYNNNGSKCNMSLASWEGSFVKSFGELDEKLSQDSSIDSFYSGSTAVTVVKQGNHLMIANVGDSRAVLCTRGDNNQLIPIQLTVDLKPDIPAEAERIKNCKGRIFAIPNEPDVSRVWMPDEDCPGLAMARALGDFCLKNYGLSSIPDVSYRELTDKDEFVVLATDGVWDVLSNSEVIRIVASATTQSMAAKMVVKHAVRTWRFKYPDSKVDDCAVICLFLKSQPISNHFAPKVTGDNVKQAEHVASHGSKFFNNQVPDSVIGGTTVVSKEDLRPLEGLSRANTAFKLPRILSRRKSSRSLEGVEVQQREALVHG</sequence>
<dbReference type="PROSITE" id="PS51746">
    <property type="entry name" value="PPM_2"/>
    <property type="match status" value="1"/>
</dbReference>
<dbReference type="SUPFAM" id="SSF81606">
    <property type="entry name" value="PP2C-like"/>
    <property type="match status" value="1"/>
</dbReference>
<feature type="domain" description="PPM-type phosphatase" evidence="1">
    <location>
        <begin position="52"/>
        <end position="347"/>
    </location>
</feature>
<evidence type="ECO:0000313" key="3">
    <source>
        <dbReference type="Proteomes" id="UP001163823"/>
    </source>
</evidence>
<gene>
    <name evidence="2" type="ORF">O6P43_026297</name>
</gene>
<dbReference type="Proteomes" id="UP001163823">
    <property type="component" value="Chromosome 11"/>
</dbReference>
<reference evidence="2" key="1">
    <citation type="journal article" date="2023" name="Science">
        <title>Elucidation of the pathway for biosynthesis of saponin adjuvants from the soapbark tree.</title>
        <authorList>
            <person name="Reed J."/>
            <person name="Orme A."/>
            <person name="El-Demerdash A."/>
            <person name="Owen C."/>
            <person name="Martin L.B.B."/>
            <person name="Misra R.C."/>
            <person name="Kikuchi S."/>
            <person name="Rejzek M."/>
            <person name="Martin A.C."/>
            <person name="Harkess A."/>
            <person name="Leebens-Mack J."/>
            <person name="Louveau T."/>
            <person name="Stephenson M.J."/>
            <person name="Osbourn A."/>
        </authorList>
    </citation>
    <scope>NUCLEOTIDE SEQUENCE</scope>
    <source>
        <strain evidence="2">S10</strain>
    </source>
</reference>
<evidence type="ECO:0000259" key="1">
    <source>
        <dbReference type="PROSITE" id="PS51746"/>
    </source>
</evidence>
<dbReference type="KEGG" id="qsa:O6P43_026297"/>
<protein>
    <recommendedName>
        <fullName evidence="1">PPM-type phosphatase domain-containing protein</fullName>
    </recommendedName>
</protein>
<dbReference type="InterPro" id="IPR036457">
    <property type="entry name" value="PPM-type-like_dom_sf"/>
</dbReference>
<comment type="caution">
    <text evidence="2">The sequence shown here is derived from an EMBL/GenBank/DDBJ whole genome shotgun (WGS) entry which is preliminary data.</text>
</comment>
<proteinExistence type="predicted"/>
<name>A0AAD7L209_QUISA</name>
<dbReference type="Pfam" id="PF00481">
    <property type="entry name" value="PP2C"/>
    <property type="match status" value="1"/>
</dbReference>
<evidence type="ECO:0000313" key="2">
    <source>
        <dbReference type="EMBL" id="KAJ7950058.1"/>
    </source>
</evidence>
<dbReference type="InterPro" id="IPR015655">
    <property type="entry name" value="PP2C"/>
</dbReference>
<keyword evidence="3" id="KW-1185">Reference proteome</keyword>
<dbReference type="PANTHER" id="PTHR47992">
    <property type="entry name" value="PROTEIN PHOSPHATASE"/>
    <property type="match status" value="1"/>
</dbReference>
<dbReference type="GO" id="GO:0004722">
    <property type="term" value="F:protein serine/threonine phosphatase activity"/>
    <property type="evidence" value="ECO:0007669"/>
    <property type="project" value="InterPro"/>
</dbReference>
<dbReference type="SMART" id="SM00332">
    <property type="entry name" value="PP2Cc"/>
    <property type="match status" value="1"/>
</dbReference>